<evidence type="ECO:0000256" key="6">
    <source>
        <dbReference type="ARBA" id="ARBA00023136"/>
    </source>
</evidence>
<protein>
    <submittedName>
        <fullName evidence="8">Multidrug export protein MepA</fullName>
    </submittedName>
</protein>
<comment type="subcellular location">
    <subcellularLocation>
        <location evidence="1">Cell inner membrane</location>
        <topology evidence="1">Multi-pass membrane protein</topology>
    </subcellularLocation>
</comment>
<dbReference type="GO" id="GO:0042910">
    <property type="term" value="F:xenobiotic transmembrane transporter activity"/>
    <property type="evidence" value="ECO:0007669"/>
    <property type="project" value="InterPro"/>
</dbReference>
<evidence type="ECO:0000313" key="8">
    <source>
        <dbReference type="EMBL" id="SMC13286.1"/>
    </source>
</evidence>
<dbReference type="InterPro" id="IPR048279">
    <property type="entry name" value="MdtK-like"/>
</dbReference>
<dbReference type="Proteomes" id="UP000193224">
    <property type="component" value="Unassembled WGS sequence"/>
</dbReference>
<dbReference type="InterPro" id="IPR052031">
    <property type="entry name" value="Membrane_Transporter-Flippase"/>
</dbReference>
<proteinExistence type="predicted"/>
<name>A0A1X7BUC8_9RHOB</name>
<dbReference type="PANTHER" id="PTHR43549">
    <property type="entry name" value="MULTIDRUG RESISTANCE PROTEIN YPNP-RELATED"/>
    <property type="match status" value="1"/>
</dbReference>
<dbReference type="OrthoDB" id="9806302at2"/>
<accession>A0A1X7BUC8</accession>
<dbReference type="PANTHER" id="PTHR43549:SF3">
    <property type="entry name" value="MULTIDRUG RESISTANCE PROTEIN YPNP-RELATED"/>
    <property type="match status" value="1"/>
</dbReference>
<evidence type="ECO:0000313" key="9">
    <source>
        <dbReference type="Proteomes" id="UP000193224"/>
    </source>
</evidence>
<dbReference type="GO" id="GO:0015297">
    <property type="term" value="F:antiporter activity"/>
    <property type="evidence" value="ECO:0007669"/>
    <property type="project" value="InterPro"/>
</dbReference>
<evidence type="ECO:0000256" key="2">
    <source>
        <dbReference type="ARBA" id="ARBA00022448"/>
    </source>
</evidence>
<feature type="transmembrane region" description="Helical" evidence="7">
    <location>
        <begin position="353"/>
        <end position="375"/>
    </location>
</feature>
<keyword evidence="2" id="KW-0813">Transport</keyword>
<keyword evidence="6 7" id="KW-0472">Membrane</keyword>
<feature type="transmembrane region" description="Helical" evidence="7">
    <location>
        <begin position="94"/>
        <end position="117"/>
    </location>
</feature>
<dbReference type="EMBL" id="FWXB01000012">
    <property type="protein sequence ID" value="SMC13286.1"/>
    <property type="molecule type" value="Genomic_DNA"/>
</dbReference>
<evidence type="ECO:0000256" key="5">
    <source>
        <dbReference type="ARBA" id="ARBA00022989"/>
    </source>
</evidence>
<feature type="transmembrane region" description="Helical" evidence="7">
    <location>
        <begin position="56"/>
        <end position="82"/>
    </location>
</feature>
<organism evidence="8 9">
    <name type="scientific">Roseovarius aestuarii</name>
    <dbReference type="NCBI Taxonomy" id="475083"/>
    <lineage>
        <taxon>Bacteria</taxon>
        <taxon>Pseudomonadati</taxon>
        <taxon>Pseudomonadota</taxon>
        <taxon>Alphaproteobacteria</taxon>
        <taxon>Rhodobacterales</taxon>
        <taxon>Roseobacteraceae</taxon>
        <taxon>Roseovarius</taxon>
    </lineage>
</organism>
<feature type="transmembrane region" description="Helical" evidence="7">
    <location>
        <begin position="270"/>
        <end position="292"/>
    </location>
</feature>
<evidence type="ECO:0000256" key="7">
    <source>
        <dbReference type="SAM" id="Phobius"/>
    </source>
</evidence>
<dbReference type="AlphaFoldDB" id="A0A1X7BUC8"/>
<keyword evidence="9" id="KW-1185">Reference proteome</keyword>
<dbReference type="RefSeq" id="WP_085801227.1">
    <property type="nucleotide sequence ID" value="NZ_FWXB01000012.1"/>
</dbReference>
<keyword evidence="3" id="KW-1003">Cell membrane</keyword>
<feature type="transmembrane region" description="Helical" evidence="7">
    <location>
        <begin position="137"/>
        <end position="158"/>
    </location>
</feature>
<dbReference type="NCBIfam" id="TIGR00797">
    <property type="entry name" value="matE"/>
    <property type="match status" value="1"/>
</dbReference>
<dbReference type="Pfam" id="PF01554">
    <property type="entry name" value="MatE"/>
    <property type="match status" value="2"/>
</dbReference>
<dbReference type="InterPro" id="IPR002528">
    <property type="entry name" value="MATE_fam"/>
</dbReference>
<evidence type="ECO:0000256" key="1">
    <source>
        <dbReference type="ARBA" id="ARBA00004429"/>
    </source>
</evidence>
<dbReference type="GO" id="GO:0005886">
    <property type="term" value="C:plasma membrane"/>
    <property type="evidence" value="ECO:0007669"/>
    <property type="project" value="UniProtKB-SubCell"/>
</dbReference>
<sequence>MALAESSFTQGNLMRHVSIMSFTASLGLMAVFVVDLVDIIFISMLGQDALAAAAGYASTVMFFASAVNIGLSVAAGALVSRAVGADNEVDAREFATSVALLSVAVGILLPVLALPNIHGILGLLGATGEVADKAAQYLWIILPTTLISGLSMTTVAVLRAYGDGSRAMYPALAGGAANGILDPILIFGLGLGLPGAAIATVVARIVTLGMALYPAIKRYQAFSKPRPQCVRRDAKVAMRIAVPAVLGTVATPVGSAIVTREMAKYGTDAVAGMAVISRIIPVVFSVVLALSGAIGPIIGQNYGAGQMSRVKEAFVDALTFTGIYVLLAAALLFVLRESIAELFDATGMTRTLILLFCGPLALASFFNGAIFVANASFNNLGHPGYSTVINWGRNTLGTWPLVIWAGSIWGAPGVLVGQAAGGAVFAGLAVLLGLRVIADPEEDLIPLGAKYQEDRIHTLCNRCNR</sequence>
<feature type="transmembrane region" description="Helical" evidence="7">
    <location>
        <begin position="313"/>
        <end position="333"/>
    </location>
</feature>
<dbReference type="PIRSF" id="PIRSF006603">
    <property type="entry name" value="DinF"/>
    <property type="match status" value="1"/>
</dbReference>
<gene>
    <name evidence="8" type="primary">mepA_3</name>
    <name evidence="8" type="ORF">ROA7745_03131</name>
</gene>
<keyword evidence="5 7" id="KW-1133">Transmembrane helix</keyword>
<feature type="transmembrane region" description="Helical" evidence="7">
    <location>
        <begin position="21"/>
        <end position="44"/>
    </location>
</feature>
<feature type="transmembrane region" description="Helical" evidence="7">
    <location>
        <begin position="236"/>
        <end position="258"/>
    </location>
</feature>
<reference evidence="8 9" key="1">
    <citation type="submission" date="2017-03" db="EMBL/GenBank/DDBJ databases">
        <authorList>
            <person name="Afonso C.L."/>
            <person name="Miller P.J."/>
            <person name="Scott M.A."/>
            <person name="Spackman E."/>
            <person name="Goraichik I."/>
            <person name="Dimitrov K.M."/>
            <person name="Suarez D.L."/>
            <person name="Swayne D.E."/>
        </authorList>
    </citation>
    <scope>NUCLEOTIDE SEQUENCE [LARGE SCALE GENOMIC DNA]</scope>
    <source>
        <strain evidence="8 9">CECT 7745</strain>
    </source>
</reference>
<evidence type="ECO:0000256" key="3">
    <source>
        <dbReference type="ARBA" id="ARBA00022475"/>
    </source>
</evidence>
<keyword evidence="4 7" id="KW-0812">Transmembrane</keyword>
<evidence type="ECO:0000256" key="4">
    <source>
        <dbReference type="ARBA" id="ARBA00022692"/>
    </source>
</evidence>